<dbReference type="Proteomes" id="UP000325315">
    <property type="component" value="Unassembled WGS sequence"/>
</dbReference>
<dbReference type="InterPro" id="IPR052343">
    <property type="entry name" value="Retrotransposon-Effector_Assoc"/>
</dbReference>
<evidence type="ECO:0000313" key="1">
    <source>
        <dbReference type="EMBL" id="KAA3459648.1"/>
    </source>
</evidence>
<dbReference type="PANTHER" id="PTHR46890">
    <property type="entry name" value="NON-LTR RETROLELEMENT REVERSE TRANSCRIPTASE-LIKE PROTEIN-RELATED"/>
    <property type="match status" value="1"/>
</dbReference>
<keyword evidence="1" id="KW-0548">Nucleotidyltransferase</keyword>
<accession>A0A5B6UQZ9</accession>
<proteinExistence type="predicted"/>
<organism evidence="1 2">
    <name type="scientific">Gossypium australe</name>
    <dbReference type="NCBI Taxonomy" id="47621"/>
    <lineage>
        <taxon>Eukaryota</taxon>
        <taxon>Viridiplantae</taxon>
        <taxon>Streptophyta</taxon>
        <taxon>Embryophyta</taxon>
        <taxon>Tracheophyta</taxon>
        <taxon>Spermatophyta</taxon>
        <taxon>Magnoliopsida</taxon>
        <taxon>eudicotyledons</taxon>
        <taxon>Gunneridae</taxon>
        <taxon>Pentapetalae</taxon>
        <taxon>rosids</taxon>
        <taxon>malvids</taxon>
        <taxon>Malvales</taxon>
        <taxon>Malvaceae</taxon>
        <taxon>Malvoideae</taxon>
        <taxon>Gossypium</taxon>
    </lineage>
</organism>
<comment type="caution">
    <text evidence="1">The sequence shown here is derived from an EMBL/GenBank/DDBJ whole genome shotgun (WGS) entry which is preliminary data.</text>
</comment>
<dbReference type="PANTHER" id="PTHR46890:SF48">
    <property type="entry name" value="RNA-DIRECTED DNA POLYMERASE"/>
    <property type="match status" value="1"/>
</dbReference>
<name>A0A5B6UQZ9_9ROSI</name>
<gene>
    <name evidence="1" type="ORF">EPI10_026388</name>
</gene>
<keyword evidence="2" id="KW-1185">Reference proteome</keyword>
<protein>
    <submittedName>
        <fullName evidence="1">Reverse transcriptase</fullName>
    </submittedName>
</protein>
<dbReference type="AlphaFoldDB" id="A0A5B6UQZ9"/>
<sequence>MQHVTLEFRIQLLTLGDNVDLVLVEQLTYLSKQHRDLLTTEESYYRQRSRIIWIREGDQNTHVFLSKFSVIKSRNGRSSIKVLMNDNGDRLESQEELEKGVEQRDLMKPLGRGEIKEAMFSQYSDKALGLDDSVRNCGGGCDTGSCITRILVNSLVKFLPSCIAPNQSVFIQVRSISENILLAQELGCITKFRFSISINGSLEGYFKGAKGIRQGDALCPYIFVMAMDVLSRLLDKATTSQIFHYRPRA</sequence>
<evidence type="ECO:0000313" key="2">
    <source>
        <dbReference type="Proteomes" id="UP000325315"/>
    </source>
</evidence>
<keyword evidence="1" id="KW-0808">Transferase</keyword>
<dbReference type="GO" id="GO:0003964">
    <property type="term" value="F:RNA-directed DNA polymerase activity"/>
    <property type="evidence" value="ECO:0007669"/>
    <property type="project" value="UniProtKB-KW"/>
</dbReference>
<keyword evidence="1" id="KW-0695">RNA-directed DNA polymerase</keyword>
<reference evidence="2" key="1">
    <citation type="journal article" date="2019" name="Plant Biotechnol. J.">
        <title>Genome sequencing of the Australian wild diploid species Gossypium australe highlights disease resistance and delayed gland morphogenesis.</title>
        <authorList>
            <person name="Cai Y."/>
            <person name="Cai X."/>
            <person name="Wang Q."/>
            <person name="Wang P."/>
            <person name="Zhang Y."/>
            <person name="Cai C."/>
            <person name="Xu Y."/>
            <person name="Wang K."/>
            <person name="Zhou Z."/>
            <person name="Wang C."/>
            <person name="Geng S."/>
            <person name="Li B."/>
            <person name="Dong Q."/>
            <person name="Hou Y."/>
            <person name="Wang H."/>
            <person name="Ai P."/>
            <person name="Liu Z."/>
            <person name="Yi F."/>
            <person name="Sun M."/>
            <person name="An G."/>
            <person name="Cheng J."/>
            <person name="Zhang Y."/>
            <person name="Shi Q."/>
            <person name="Xie Y."/>
            <person name="Shi X."/>
            <person name="Chang Y."/>
            <person name="Huang F."/>
            <person name="Chen Y."/>
            <person name="Hong S."/>
            <person name="Mi L."/>
            <person name="Sun Q."/>
            <person name="Zhang L."/>
            <person name="Zhou B."/>
            <person name="Peng R."/>
            <person name="Zhang X."/>
            <person name="Liu F."/>
        </authorList>
    </citation>
    <scope>NUCLEOTIDE SEQUENCE [LARGE SCALE GENOMIC DNA]</scope>
    <source>
        <strain evidence="2">cv. PA1801</strain>
    </source>
</reference>
<dbReference type="OrthoDB" id="1748554at2759"/>
<dbReference type="EMBL" id="SMMG02000009">
    <property type="protein sequence ID" value="KAA3459648.1"/>
    <property type="molecule type" value="Genomic_DNA"/>
</dbReference>